<keyword evidence="1" id="KW-0805">Transcription regulation</keyword>
<feature type="domain" description="ANTAR" evidence="3">
    <location>
        <begin position="161"/>
        <end position="222"/>
    </location>
</feature>
<protein>
    <submittedName>
        <fullName evidence="4">GAF and ANTAR domain-containing protein</fullName>
    </submittedName>
</protein>
<name>A0ABV6UKV4_9ACTN</name>
<organism evidence="4 5">
    <name type="scientific">Streptacidiphilus cavernicola</name>
    <dbReference type="NCBI Taxonomy" id="3342716"/>
    <lineage>
        <taxon>Bacteria</taxon>
        <taxon>Bacillati</taxon>
        <taxon>Actinomycetota</taxon>
        <taxon>Actinomycetes</taxon>
        <taxon>Kitasatosporales</taxon>
        <taxon>Streptomycetaceae</taxon>
        <taxon>Streptacidiphilus</taxon>
    </lineage>
</organism>
<evidence type="ECO:0000259" key="3">
    <source>
        <dbReference type="PROSITE" id="PS50921"/>
    </source>
</evidence>
<dbReference type="InterPro" id="IPR005561">
    <property type="entry name" value="ANTAR"/>
</dbReference>
<reference evidence="4 5" key="1">
    <citation type="submission" date="2024-09" db="EMBL/GenBank/DDBJ databases">
        <authorList>
            <person name="Lee S.D."/>
        </authorList>
    </citation>
    <scope>NUCLEOTIDE SEQUENCE [LARGE SCALE GENOMIC DNA]</scope>
    <source>
        <strain evidence="4 5">N1-5</strain>
    </source>
</reference>
<evidence type="ECO:0000313" key="5">
    <source>
        <dbReference type="Proteomes" id="UP001592528"/>
    </source>
</evidence>
<dbReference type="EMBL" id="JBHEZZ010000005">
    <property type="protein sequence ID" value="MFC1402085.1"/>
    <property type="molecule type" value="Genomic_DNA"/>
</dbReference>
<dbReference type="SUPFAM" id="SSF55781">
    <property type="entry name" value="GAF domain-like"/>
    <property type="match status" value="1"/>
</dbReference>
<dbReference type="Pfam" id="PF03861">
    <property type="entry name" value="ANTAR"/>
    <property type="match status" value="1"/>
</dbReference>
<dbReference type="SMART" id="SM01012">
    <property type="entry name" value="ANTAR"/>
    <property type="match status" value="1"/>
</dbReference>
<dbReference type="InterPro" id="IPR003018">
    <property type="entry name" value="GAF"/>
</dbReference>
<keyword evidence="5" id="KW-1185">Reference proteome</keyword>
<dbReference type="Gene3D" id="3.30.450.40">
    <property type="match status" value="1"/>
</dbReference>
<gene>
    <name evidence="4" type="ORF">ACEZDJ_12385</name>
</gene>
<evidence type="ECO:0000256" key="1">
    <source>
        <dbReference type="ARBA" id="ARBA00023015"/>
    </source>
</evidence>
<evidence type="ECO:0000313" key="4">
    <source>
        <dbReference type="EMBL" id="MFC1402085.1"/>
    </source>
</evidence>
<evidence type="ECO:0000256" key="2">
    <source>
        <dbReference type="ARBA" id="ARBA00023163"/>
    </source>
</evidence>
<comment type="caution">
    <text evidence="4">The sequence shown here is derived from an EMBL/GenBank/DDBJ whole genome shotgun (WGS) entry which is preliminary data.</text>
</comment>
<dbReference type="InterPro" id="IPR036388">
    <property type="entry name" value="WH-like_DNA-bd_sf"/>
</dbReference>
<keyword evidence="2" id="KW-0804">Transcription</keyword>
<accession>A0ABV6UKV4</accession>
<sequence length="233" mass="24715">MARELTLAAQGGRTGVLDRLCAVCARTLPVDGAAIAMMATAGRPMARSASSTGVARLEELQFTLGEGPALAAFAERETVVAADLRHPDVRWPVFASQASPRDPQDQGFRAVYAFPLVLGHVPLGVLDLYRRAPGGLDPELHTQARLAVDTVALAVVGSAAPVDDAGLPRWLDEALGDQVEVDQAVGMVMVQLGLEPEPALARMRAHAFAHGLMIGEVAQAVVDRRLRFSPEDK</sequence>
<proteinExistence type="predicted"/>
<dbReference type="PROSITE" id="PS50921">
    <property type="entry name" value="ANTAR"/>
    <property type="match status" value="1"/>
</dbReference>
<dbReference type="PIRSF" id="PIRSF036625">
    <property type="entry name" value="GAF_ANTAR"/>
    <property type="match status" value="1"/>
</dbReference>
<dbReference type="Pfam" id="PF13185">
    <property type="entry name" value="GAF_2"/>
    <property type="match status" value="1"/>
</dbReference>
<dbReference type="InterPro" id="IPR012074">
    <property type="entry name" value="GAF_ANTAR"/>
</dbReference>
<dbReference type="Gene3D" id="1.10.10.10">
    <property type="entry name" value="Winged helix-like DNA-binding domain superfamily/Winged helix DNA-binding domain"/>
    <property type="match status" value="1"/>
</dbReference>
<dbReference type="Proteomes" id="UP001592528">
    <property type="component" value="Unassembled WGS sequence"/>
</dbReference>
<dbReference type="InterPro" id="IPR029016">
    <property type="entry name" value="GAF-like_dom_sf"/>
</dbReference>
<dbReference type="RefSeq" id="WP_030252735.1">
    <property type="nucleotide sequence ID" value="NZ_JBHEZZ010000005.1"/>
</dbReference>